<protein>
    <submittedName>
        <fullName evidence="1">Uncharacterized protein</fullName>
    </submittedName>
</protein>
<reference evidence="1" key="2">
    <citation type="journal article" date="2015" name="Fish Shellfish Immunol.">
        <title>Early steps in the European eel (Anguilla anguilla)-Vibrio vulnificus interaction in the gills: Role of the RtxA13 toxin.</title>
        <authorList>
            <person name="Callol A."/>
            <person name="Pajuelo D."/>
            <person name="Ebbesson L."/>
            <person name="Teles M."/>
            <person name="MacKenzie S."/>
            <person name="Amaro C."/>
        </authorList>
    </citation>
    <scope>NUCLEOTIDE SEQUENCE</scope>
</reference>
<evidence type="ECO:0000313" key="1">
    <source>
        <dbReference type="EMBL" id="JAH77536.1"/>
    </source>
</evidence>
<sequence length="46" mass="5194">MRRVSPAVPCVCGRRRLCSQMDGPADVSSAHIRWCFFLRVGELDSQ</sequence>
<dbReference type="EMBL" id="GBXM01031041">
    <property type="protein sequence ID" value="JAH77536.1"/>
    <property type="molecule type" value="Transcribed_RNA"/>
</dbReference>
<reference evidence="1" key="1">
    <citation type="submission" date="2014-11" db="EMBL/GenBank/DDBJ databases">
        <authorList>
            <person name="Amaro Gonzalez C."/>
        </authorList>
    </citation>
    <scope>NUCLEOTIDE SEQUENCE</scope>
</reference>
<dbReference type="AlphaFoldDB" id="A0A0E9VHQ3"/>
<name>A0A0E9VHQ3_ANGAN</name>
<organism evidence="1">
    <name type="scientific">Anguilla anguilla</name>
    <name type="common">European freshwater eel</name>
    <name type="synonym">Muraena anguilla</name>
    <dbReference type="NCBI Taxonomy" id="7936"/>
    <lineage>
        <taxon>Eukaryota</taxon>
        <taxon>Metazoa</taxon>
        <taxon>Chordata</taxon>
        <taxon>Craniata</taxon>
        <taxon>Vertebrata</taxon>
        <taxon>Euteleostomi</taxon>
        <taxon>Actinopterygii</taxon>
        <taxon>Neopterygii</taxon>
        <taxon>Teleostei</taxon>
        <taxon>Anguilliformes</taxon>
        <taxon>Anguillidae</taxon>
        <taxon>Anguilla</taxon>
    </lineage>
</organism>
<proteinExistence type="predicted"/>
<accession>A0A0E9VHQ3</accession>